<feature type="transmembrane region" description="Helical" evidence="6">
    <location>
        <begin position="114"/>
        <end position="135"/>
    </location>
</feature>
<feature type="transmembrane region" description="Helical" evidence="6">
    <location>
        <begin position="141"/>
        <end position="160"/>
    </location>
</feature>
<protein>
    <submittedName>
        <fullName evidence="8">YitT family protein</fullName>
    </submittedName>
</protein>
<dbReference type="Gene3D" id="3.30.70.120">
    <property type="match status" value="1"/>
</dbReference>
<comment type="caution">
    <text evidence="8">The sequence shown here is derived from an EMBL/GenBank/DDBJ whole genome shotgun (WGS) entry which is preliminary data.</text>
</comment>
<dbReference type="InterPro" id="IPR019264">
    <property type="entry name" value="DUF2179"/>
</dbReference>
<dbReference type="InterPro" id="IPR015867">
    <property type="entry name" value="N-reg_PII/ATP_PRibTrfase_C"/>
</dbReference>
<dbReference type="InterPro" id="IPR051461">
    <property type="entry name" value="UPF0750_membrane"/>
</dbReference>
<name>A0A4V5UUR5_9BACT</name>
<dbReference type="Pfam" id="PF02588">
    <property type="entry name" value="YitT_membrane"/>
    <property type="match status" value="1"/>
</dbReference>
<dbReference type="GO" id="GO:0005886">
    <property type="term" value="C:plasma membrane"/>
    <property type="evidence" value="ECO:0007669"/>
    <property type="project" value="UniProtKB-SubCell"/>
</dbReference>
<dbReference type="PANTHER" id="PTHR33545:SF3">
    <property type="entry name" value="UPF0750 MEMBRANE PROTEIN YQFU"/>
    <property type="match status" value="1"/>
</dbReference>
<dbReference type="InterPro" id="IPR003740">
    <property type="entry name" value="YitT"/>
</dbReference>
<evidence type="ECO:0000313" key="8">
    <source>
        <dbReference type="EMBL" id="TKK70173.1"/>
    </source>
</evidence>
<gene>
    <name evidence="8" type="ORF">FC093_05335</name>
</gene>
<dbReference type="Proteomes" id="UP000305848">
    <property type="component" value="Unassembled WGS sequence"/>
</dbReference>
<evidence type="ECO:0000313" key="9">
    <source>
        <dbReference type="Proteomes" id="UP000305848"/>
    </source>
</evidence>
<dbReference type="RefSeq" id="WP_137260718.1">
    <property type="nucleotide sequence ID" value="NZ_SZQL01000003.1"/>
</dbReference>
<keyword evidence="9" id="KW-1185">Reference proteome</keyword>
<dbReference type="OrthoDB" id="265478at2"/>
<feature type="transmembrane region" description="Helical" evidence="6">
    <location>
        <begin position="79"/>
        <end position="107"/>
    </location>
</feature>
<proteinExistence type="predicted"/>
<dbReference type="PANTHER" id="PTHR33545">
    <property type="entry name" value="UPF0750 MEMBRANE PROTEIN YITT-RELATED"/>
    <property type="match status" value="1"/>
</dbReference>
<dbReference type="CDD" id="cd16380">
    <property type="entry name" value="YitT_C"/>
    <property type="match status" value="1"/>
</dbReference>
<dbReference type="PIRSF" id="PIRSF006483">
    <property type="entry name" value="Membrane_protein_YitT"/>
    <property type="match status" value="1"/>
</dbReference>
<evidence type="ECO:0000259" key="7">
    <source>
        <dbReference type="Pfam" id="PF10035"/>
    </source>
</evidence>
<evidence type="ECO:0000256" key="1">
    <source>
        <dbReference type="ARBA" id="ARBA00004651"/>
    </source>
</evidence>
<feature type="transmembrane region" description="Helical" evidence="6">
    <location>
        <begin position="48"/>
        <end position="67"/>
    </location>
</feature>
<reference evidence="8 9" key="1">
    <citation type="submission" date="2019-05" db="EMBL/GenBank/DDBJ databases">
        <title>Panacibacter sp. strain 17mud1-8 Genome sequencing and assembly.</title>
        <authorList>
            <person name="Chhetri G."/>
        </authorList>
    </citation>
    <scope>NUCLEOTIDE SEQUENCE [LARGE SCALE GENOMIC DNA]</scope>
    <source>
        <strain evidence="8 9">17mud1-8</strain>
    </source>
</reference>
<evidence type="ECO:0000256" key="4">
    <source>
        <dbReference type="ARBA" id="ARBA00022989"/>
    </source>
</evidence>
<evidence type="ECO:0000256" key="2">
    <source>
        <dbReference type="ARBA" id="ARBA00022475"/>
    </source>
</evidence>
<dbReference type="Pfam" id="PF10035">
    <property type="entry name" value="DUF2179"/>
    <property type="match status" value="1"/>
</dbReference>
<evidence type="ECO:0000256" key="3">
    <source>
        <dbReference type="ARBA" id="ARBA00022692"/>
    </source>
</evidence>
<keyword evidence="2" id="KW-1003">Cell membrane</keyword>
<evidence type="ECO:0000256" key="5">
    <source>
        <dbReference type="ARBA" id="ARBA00023136"/>
    </source>
</evidence>
<evidence type="ECO:0000256" key="6">
    <source>
        <dbReference type="SAM" id="Phobius"/>
    </source>
</evidence>
<organism evidence="8 9">
    <name type="scientific">Ilyomonas limi</name>
    <dbReference type="NCBI Taxonomy" id="2575867"/>
    <lineage>
        <taxon>Bacteria</taxon>
        <taxon>Pseudomonadati</taxon>
        <taxon>Bacteroidota</taxon>
        <taxon>Chitinophagia</taxon>
        <taxon>Chitinophagales</taxon>
        <taxon>Chitinophagaceae</taxon>
        <taxon>Ilyomonas</taxon>
    </lineage>
</organism>
<sequence>MNPFWKQIVIQTVLKNRQHKAPEPYSDYDFARGFFEFKILTLSLVRDIFFMMLGIGSAAFGLESFLLPSNFIDGGATGISLLISTISGIPLYWLLVIINIPFVFLGFKVINRAFAVKTALSITGLAVCVATVHFPEVTHDKFLVAVFGGFFLGAGIGMSIRGGAVLDGTEVLAISLSRRLGTTVGDVIIMVNVIIFSAAAYLLSIENALYSMVTYLAASKTLDFVIEGIEEYTGVTIVSVHNEEIKQMIVNTMGRGVTVYSGKQGFGKKGEKKDMDILYTVVTRLELNKLNTEIIRIDKYAFVVMSAVKDTRGGMIKKRPLEH</sequence>
<dbReference type="EMBL" id="SZQL01000003">
    <property type="protein sequence ID" value="TKK70173.1"/>
    <property type="molecule type" value="Genomic_DNA"/>
</dbReference>
<keyword evidence="3 6" id="KW-0812">Transmembrane</keyword>
<dbReference type="AlphaFoldDB" id="A0A4V5UUR5"/>
<feature type="domain" description="DUF2179" evidence="7">
    <location>
        <begin position="255"/>
        <end position="313"/>
    </location>
</feature>
<keyword evidence="5 6" id="KW-0472">Membrane</keyword>
<comment type="subcellular location">
    <subcellularLocation>
        <location evidence="1">Cell membrane</location>
        <topology evidence="1">Multi-pass membrane protein</topology>
    </subcellularLocation>
</comment>
<accession>A0A4V5UUR5</accession>
<keyword evidence="4 6" id="KW-1133">Transmembrane helix</keyword>
<feature type="transmembrane region" description="Helical" evidence="6">
    <location>
        <begin position="180"/>
        <end position="203"/>
    </location>
</feature>